<feature type="non-terminal residue" evidence="1">
    <location>
        <position position="82"/>
    </location>
</feature>
<name>A0A699XI13_TANCI</name>
<dbReference type="AlphaFoldDB" id="A0A699XI13"/>
<protein>
    <submittedName>
        <fullName evidence="1">Uncharacterized protein</fullName>
    </submittedName>
</protein>
<comment type="caution">
    <text evidence="1">The sequence shown here is derived from an EMBL/GenBank/DDBJ whole genome shotgun (WGS) entry which is preliminary data.</text>
</comment>
<gene>
    <name evidence="1" type="ORF">Tci_930782</name>
</gene>
<proteinExistence type="predicted"/>
<feature type="non-terminal residue" evidence="1">
    <location>
        <position position="1"/>
    </location>
</feature>
<accession>A0A699XI13</accession>
<evidence type="ECO:0000313" key="1">
    <source>
        <dbReference type="EMBL" id="GFD58813.1"/>
    </source>
</evidence>
<dbReference type="EMBL" id="BKCJ011857770">
    <property type="protein sequence ID" value="GFD58813.1"/>
    <property type="molecule type" value="Genomic_DNA"/>
</dbReference>
<organism evidence="1">
    <name type="scientific">Tanacetum cinerariifolium</name>
    <name type="common">Dalmatian daisy</name>
    <name type="synonym">Chrysanthemum cinerariifolium</name>
    <dbReference type="NCBI Taxonomy" id="118510"/>
    <lineage>
        <taxon>Eukaryota</taxon>
        <taxon>Viridiplantae</taxon>
        <taxon>Streptophyta</taxon>
        <taxon>Embryophyta</taxon>
        <taxon>Tracheophyta</taxon>
        <taxon>Spermatophyta</taxon>
        <taxon>Magnoliopsida</taxon>
        <taxon>eudicotyledons</taxon>
        <taxon>Gunneridae</taxon>
        <taxon>Pentapetalae</taxon>
        <taxon>asterids</taxon>
        <taxon>campanulids</taxon>
        <taxon>Asterales</taxon>
        <taxon>Asteraceae</taxon>
        <taxon>Asteroideae</taxon>
        <taxon>Anthemideae</taxon>
        <taxon>Anthemidinae</taxon>
        <taxon>Tanacetum</taxon>
    </lineage>
</organism>
<reference evidence="1" key="1">
    <citation type="journal article" date="2019" name="Sci. Rep.">
        <title>Draft genome of Tanacetum cinerariifolium, the natural source of mosquito coil.</title>
        <authorList>
            <person name="Yamashiro T."/>
            <person name="Shiraishi A."/>
            <person name="Satake H."/>
            <person name="Nakayama K."/>
        </authorList>
    </citation>
    <scope>NUCLEOTIDE SEQUENCE</scope>
</reference>
<sequence>VAAEAGVHAQLAAPHVQGAVYILVAVAHARPNVAVGALQVILLQHDVDDPARTLGIVLRRRRGNDFDGLNLVGRNLLERVGQ</sequence>